<organism evidence="7 8">
    <name type="scientific">Plasmodium vivax India VII</name>
    <dbReference type="NCBI Taxonomy" id="1077284"/>
    <lineage>
        <taxon>Eukaryota</taxon>
        <taxon>Sar</taxon>
        <taxon>Alveolata</taxon>
        <taxon>Apicomplexa</taxon>
        <taxon>Aconoidasida</taxon>
        <taxon>Haemosporida</taxon>
        <taxon>Plasmodiidae</taxon>
        <taxon>Plasmodium</taxon>
        <taxon>Plasmodium (Plasmodium)</taxon>
    </lineage>
</organism>
<proteinExistence type="inferred from homology"/>
<dbReference type="GO" id="GO:0005524">
    <property type="term" value="F:ATP binding"/>
    <property type="evidence" value="ECO:0007669"/>
    <property type="project" value="UniProtKB-KW"/>
</dbReference>
<reference evidence="7 8" key="1">
    <citation type="submission" date="2011-08" db="EMBL/GenBank/DDBJ databases">
        <title>The Genome Sequence of Plasmodium vivax India VII.</title>
        <authorList>
            <consortium name="The Broad Institute Genome Sequencing Platform"/>
            <consortium name="The Broad Institute Genome Sequencing Center for Infectious Disease"/>
            <person name="Neafsey D."/>
            <person name="Carlton J."/>
            <person name="Barnwell J."/>
            <person name="Collins W."/>
            <person name="Escalante A."/>
            <person name="Mullikin J."/>
            <person name="Saul A."/>
            <person name="Guigo R."/>
            <person name="Camara F."/>
            <person name="Young S.K."/>
            <person name="Zeng Q."/>
            <person name="Gargeya S."/>
            <person name="Fitzgerald M."/>
            <person name="Haas B."/>
            <person name="Abouelleil A."/>
            <person name="Alvarado L."/>
            <person name="Arachchi H.M."/>
            <person name="Berlin A."/>
            <person name="Brown A."/>
            <person name="Chapman S.B."/>
            <person name="Chen Z."/>
            <person name="Dunbar C."/>
            <person name="Freedman E."/>
            <person name="Gearin G."/>
            <person name="Gellesch M."/>
            <person name="Goldberg J."/>
            <person name="Griggs A."/>
            <person name="Gujja S."/>
            <person name="Heiman D."/>
            <person name="Howarth C."/>
            <person name="Larson L."/>
            <person name="Lui A."/>
            <person name="MacDonald P.J.P."/>
            <person name="Montmayeur A."/>
            <person name="Murphy C."/>
            <person name="Neiman D."/>
            <person name="Pearson M."/>
            <person name="Priest M."/>
            <person name="Roberts A."/>
            <person name="Saif S."/>
            <person name="Shea T."/>
            <person name="Shenoy N."/>
            <person name="Sisk P."/>
            <person name="Stolte C."/>
            <person name="Sykes S."/>
            <person name="Wortman J."/>
            <person name="Nusbaum C."/>
            <person name="Birren B."/>
        </authorList>
    </citation>
    <scope>NUCLEOTIDE SEQUENCE [LARGE SCALE GENOMIC DNA]</scope>
    <source>
        <strain evidence="7 8">India VII</strain>
    </source>
</reference>
<feature type="compositionally biased region" description="Basic and acidic residues" evidence="5">
    <location>
        <begin position="35"/>
        <end position="46"/>
    </location>
</feature>
<dbReference type="CDD" id="cd13970">
    <property type="entry name" value="ABC1_ADCK3"/>
    <property type="match status" value="1"/>
</dbReference>
<evidence type="ECO:0000256" key="1">
    <source>
        <dbReference type="ARBA" id="ARBA00009670"/>
    </source>
</evidence>
<dbReference type="AlphaFoldDB" id="A0A0J9S7R7"/>
<dbReference type="PANTHER" id="PTHR43851">
    <property type="match status" value="1"/>
</dbReference>
<evidence type="ECO:0000259" key="6">
    <source>
        <dbReference type="Pfam" id="PF03109"/>
    </source>
</evidence>
<evidence type="ECO:0000256" key="2">
    <source>
        <dbReference type="ARBA" id="ARBA00022679"/>
    </source>
</evidence>
<gene>
    <name evidence="7" type="ORF">PVIIG_00724</name>
</gene>
<dbReference type="Pfam" id="PF03109">
    <property type="entry name" value="ABC1"/>
    <property type="match status" value="1"/>
</dbReference>
<feature type="compositionally biased region" description="Basic and acidic residues" evidence="5">
    <location>
        <begin position="274"/>
        <end position="288"/>
    </location>
</feature>
<dbReference type="PANTHER" id="PTHR43851:SF3">
    <property type="entry name" value="COENZYME Q8"/>
    <property type="match status" value="1"/>
</dbReference>
<dbReference type="InterPro" id="IPR051409">
    <property type="entry name" value="Atypical_kinase_ADCK"/>
</dbReference>
<dbReference type="Gene3D" id="1.10.510.10">
    <property type="entry name" value="Transferase(Phosphotransferase) domain 1"/>
    <property type="match status" value="1"/>
</dbReference>
<dbReference type="Proteomes" id="UP000053562">
    <property type="component" value="Unassembled WGS sequence"/>
</dbReference>
<feature type="region of interest" description="Disordered" evidence="5">
    <location>
        <begin position="32"/>
        <end position="57"/>
    </location>
</feature>
<evidence type="ECO:0000313" key="8">
    <source>
        <dbReference type="Proteomes" id="UP000053562"/>
    </source>
</evidence>
<evidence type="ECO:0000313" key="7">
    <source>
        <dbReference type="EMBL" id="KMZ78037.1"/>
    </source>
</evidence>
<dbReference type="InterPro" id="IPR034646">
    <property type="entry name" value="ADCK3_dom"/>
</dbReference>
<dbReference type="GO" id="GO:0006744">
    <property type="term" value="P:ubiquinone biosynthetic process"/>
    <property type="evidence" value="ECO:0007669"/>
    <property type="project" value="TreeGrafter"/>
</dbReference>
<feature type="domain" description="ABC1 atypical kinase-like" evidence="6">
    <location>
        <begin position="605"/>
        <end position="843"/>
    </location>
</feature>
<evidence type="ECO:0000256" key="5">
    <source>
        <dbReference type="SAM" id="MobiDB-lite"/>
    </source>
</evidence>
<feature type="region of interest" description="Disordered" evidence="5">
    <location>
        <begin position="267"/>
        <end position="301"/>
    </location>
</feature>
<name>A0A0J9S7R7_PLAVI</name>
<dbReference type="SUPFAM" id="SSF56112">
    <property type="entry name" value="Protein kinase-like (PK-like)"/>
    <property type="match status" value="1"/>
</dbReference>
<dbReference type="OrthoDB" id="201153at2759"/>
<accession>A0A0J9S7R7</accession>
<protein>
    <recommendedName>
        <fullName evidence="6">ABC1 atypical kinase-like domain-containing protein</fullName>
    </recommendedName>
</protein>
<feature type="compositionally biased region" description="Basic and acidic residues" evidence="5">
    <location>
        <begin position="96"/>
        <end position="112"/>
    </location>
</feature>
<keyword evidence="3" id="KW-0547">Nucleotide-binding</keyword>
<feature type="compositionally biased region" description="Basic and acidic residues" evidence="5">
    <location>
        <begin position="122"/>
        <end position="131"/>
    </location>
</feature>
<evidence type="ECO:0000256" key="3">
    <source>
        <dbReference type="ARBA" id="ARBA00022741"/>
    </source>
</evidence>
<feature type="region of interest" description="Disordered" evidence="5">
    <location>
        <begin position="414"/>
        <end position="444"/>
    </location>
</feature>
<keyword evidence="4" id="KW-0067">ATP-binding</keyword>
<feature type="region of interest" description="Disordered" evidence="5">
    <location>
        <begin position="96"/>
        <end position="131"/>
    </location>
</feature>
<sequence>MKSSLKWEKRFFAPLLCRRCYMSNSEISKFKIRKSSREDGPKEMKKPSKVGNAGRGKHTCSDLTTPFEIYKWSHILNTKNERLIDDVIRQVEGKKKKSIAEKRAGKGAEKCSPHRNTTISTSKKDTLNMHRSDSIGSSLDLHRAAHRYHIVINDKENDMYVENEISTFFSNMMNTLEDRLHNNPSAMRLLKRAKQNESHIFYYLYNNFKIARVLPYKCFWHYEYAEDIFPADHSPNEEGQDNEYLFKNIDLNKLDLLLRGEEDMLSGAPKKRSTKLEGKYDGDRRDNPDEQQGGGNHKFEFARREEGALRKSETYHAAGQSYTWIGRIAKETPSGRTAVSSDVTSDVRTQRGYHFLTTPLGNKPPDNPPWMNPKRFLSTVDTSNNASALHERGSPIFHGAEKLEDIDIASQGDGIKGGNWGSTVEGENLSTPKRDILKGGAGHTNTCTAAEAKKDKRVHMEGEEQNDEGKVSLGNMVDEQDFNYDIDVLNNKIIRVDKSERTNFKISKVPVSPLSRATVFGKVLLDIARNSSVEYIKSRLANGFGGGTDANSGRGGTIVSEKNAEILANGLSKMRGVVLKLGQMISLQDEHLSPILGKALKLVCNSADVMPMSQLKSVLKKELGEDYEKKFDSFDYVPFASASIGQVHKAKINNRNVAVKIQYPGVYESIDSDMKNLLLINQYTNLILKNLYIENVCREIKKELKCECDYINEAKYYVLFKNIFQNSKYFYVPSVYTEYVTKHVLVTSYVEGITLDEVAERFPQAIRDSIGQRILYLCLHELFVFKIMNTDPNLGNFLYDQERDKLCLIDFGATRFYKNEFVDNYLRLVKASVEEDQSKIYHYSYELNFFVGKEIEEMKNSHIKSVILVGEPFKSPVYDFANNDIAKQIYKLLPKIIYNRLVPPRSEIYTLHRKLSGSFLICMKLKAKVKAAHIFNSIYDNYKFTTEDTYLRGRLRTW</sequence>
<evidence type="ECO:0000256" key="4">
    <source>
        <dbReference type="ARBA" id="ARBA00022840"/>
    </source>
</evidence>
<dbReference type="InterPro" id="IPR011009">
    <property type="entry name" value="Kinase-like_dom_sf"/>
</dbReference>
<keyword evidence="2" id="KW-0808">Transferase</keyword>
<comment type="similarity">
    <text evidence="1">Belongs to the protein kinase superfamily. ADCK protein kinase family.</text>
</comment>
<dbReference type="EMBL" id="KQ234376">
    <property type="protein sequence ID" value="KMZ78037.1"/>
    <property type="molecule type" value="Genomic_DNA"/>
</dbReference>
<dbReference type="GO" id="GO:0016740">
    <property type="term" value="F:transferase activity"/>
    <property type="evidence" value="ECO:0007669"/>
    <property type="project" value="UniProtKB-KW"/>
</dbReference>
<dbReference type="InterPro" id="IPR004147">
    <property type="entry name" value="ABC1_dom"/>
</dbReference>